<feature type="transmembrane region" description="Helical" evidence="6">
    <location>
        <begin position="181"/>
        <end position="198"/>
    </location>
</feature>
<feature type="transmembrane region" description="Helical" evidence="6">
    <location>
        <begin position="139"/>
        <end position="161"/>
    </location>
</feature>
<proteinExistence type="predicted"/>
<organism evidence="7 8">
    <name type="scientific">Bordetella genomosp. 1</name>
    <dbReference type="NCBI Taxonomy" id="1395607"/>
    <lineage>
        <taxon>Bacteria</taxon>
        <taxon>Pseudomonadati</taxon>
        <taxon>Pseudomonadota</taxon>
        <taxon>Betaproteobacteria</taxon>
        <taxon>Burkholderiales</taxon>
        <taxon>Alcaligenaceae</taxon>
        <taxon>Bordetella</taxon>
    </lineage>
</organism>
<feature type="transmembrane region" description="Helical" evidence="6">
    <location>
        <begin position="70"/>
        <end position="89"/>
    </location>
</feature>
<keyword evidence="2" id="KW-1003">Cell membrane</keyword>
<dbReference type="Proteomes" id="UP000216354">
    <property type="component" value="Unassembled WGS sequence"/>
</dbReference>
<keyword evidence="5 6" id="KW-0472">Membrane</keyword>
<keyword evidence="3 6" id="KW-0812">Transmembrane</keyword>
<keyword evidence="8" id="KW-1185">Reference proteome</keyword>
<keyword evidence="4 6" id="KW-1133">Transmembrane helix</keyword>
<protein>
    <submittedName>
        <fullName evidence="7">Multidrug transporter MatE</fullName>
    </submittedName>
</protein>
<dbReference type="PANTHER" id="PTHR30086">
    <property type="entry name" value="ARGININE EXPORTER PROTEIN ARGO"/>
    <property type="match status" value="1"/>
</dbReference>
<accession>A0ABX4F041</accession>
<evidence type="ECO:0000256" key="3">
    <source>
        <dbReference type="ARBA" id="ARBA00022692"/>
    </source>
</evidence>
<evidence type="ECO:0000313" key="8">
    <source>
        <dbReference type="Proteomes" id="UP000216354"/>
    </source>
</evidence>
<evidence type="ECO:0000256" key="1">
    <source>
        <dbReference type="ARBA" id="ARBA00004651"/>
    </source>
</evidence>
<evidence type="ECO:0000256" key="6">
    <source>
        <dbReference type="SAM" id="Phobius"/>
    </source>
</evidence>
<gene>
    <name evidence="7" type="ORF">CAL27_10060</name>
</gene>
<dbReference type="PANTHER" id="PTHR30086:SF20">
    <property type="entry name" value="ARGININE EXPORTER PROTEIN ARGO-RELATED"/>
    <property type="match status" value="1"/>
</dbReference>
<dbReference type="RefSeq" id="WP_094831439.1">
    <property type="nucleotide sequence ID" value="NZ_NEVR01000002.1"/>
</dbReference>
<comment type="caution">
    <text evidence="7">The sequence shown here is derived from an EMBL/GenBank/DDBJ whole genome shotgun (WGS) entry which is preliminary data.</text>
</comment>
<evidence type="ECO:0000256" key="2">
    <source>
        <dbReference type="ARBA" id="ARBA00022475"/>
    </source>
</evidence>
<evidence type="ECO:0000256" key="5">
    <source>
        <dbReference type="ARBA" id="ARBA00023136"/>
    </source>
</evidence>
<feature type="transmembrane region" description="Helical" evidence="6">
    <location>
        <begin position="45"/>
        <end position="64"/>
    </location>
</feature>
<feature type="transmembrane region" description="Helical" evidence="6">
    <location>
        <begin position="110"/>
        <end position="133"/>
    </location>
</feature>
<reference evidence="7 8" key="1">
    <citation type="submission" date="2017-05" db="EMBL/GenBank/DDBJ databases">
        <title>Complete and WGS of Bordetella genogroups.</title>
        <authorList>
            <person name="Spilker T."/>
            <person name="Lipuma J."/>
        </authorList>
    </citation>
    <scope>NUCLEOTIDE SEQUENCE [LARGE SCALE GENOMIC DNA]</scope>
    <source>
        <strain evidence="7 8">AU9795</strain>
    </source>
</reference>
<sequence length="199" mass="21315">MYSLTDALLFATGVALVLIMPGPTNTLLAAAGLKQGLRRASRLTLAELAGYYLAITVWGVFLGQAAQMHAWMPSAMRAVSGVYVAWLAIRLWRSAPVMASAQGRQIDMRTLFVATSLNPKAILFAGTIFPQAAFHDATAYATAMVLFGILLLPIGTLWVAFGAQLGTGRLHWLEPVRVQRGASLVLGAFSLSLAWAALR</sequence>
<dbReference type="Pfam" id="PF01810">
    <property type="entry name" value="LysE"/>
    <property type="match status" value="1"/>
</dbReference>
<dbReference type="EMBL" id="NEVR01000002">
    <property type="protein sequence ID" value="OZI65373.1"/>
    <property type="molecule type" value="Genomic_DNA"/>
</dbReference>
<feature type="transmembrane region" description="Helical" evidence="6">
    <location>
        <begin position="7"/>
        <end position="33"/>
    </location>
</feature>
<dbReference type="InterPro" id="IPR001123">
    <property type="entry name" value="LeuE-type"/>
</dbReference>
<name>A0ABX4F041_9BORD</name>
<evidence type="ECO:0000313" key="7">
    <source>
        <dbReference type="EMBL" id="OZI65373.1"/>
    </source>
</evidence>
<evidence type="ECO:0000256" key="4">
    <source>
        <dbReference type="ARBA" id="ARBA00022989"/>
    </source>
</evidence>
<comment type="subcellular location">
    <subcellularLocation>
        <location evidence="1">Cell membrane</location>
        <topology evidence="1">Multi-pass membrane protein</topology>
    </subcellularLocation>
</comment>